<protein>
    <recommendedName>
        <fullName evidence="5 6">Orotate phosphoribosyltransferase</fullName>
        <shortName evidence="5">OPRT</shortName>
        <shortName evidence="5">OPRTase</shortName>
        <ecNumber evidence="5 6">2.4.2.10</ecNumber>
    </recommendedName>
</protein>
<comment type="caution">
    <text evidence="5">Lacks conserved residue(s) required for the propagation of feature annotation.</text>
</comment>
<dbReference type="GO" id="GO:0004588">
    <property type="term" value="F:orotate phosphoribosyltransferase activity"/>
    <property type="evidence" value="ECO:0007669"/>
    <property type="project" value="UniProtKB-EC"/>
</dbReference>
<sequence>MIKRERVIEILEDTSALKKGHFLLTSGRHSDQYMQCAQVLQYPEYTGEICKGLAKEFKDDKIDIVVGPATGGIIMAYEIARQLETPTMFTERENGKMVLRRDFAIPKGAKVLVAEDVITTGGSVKEVIELVKEAGGELVGVAVLVDRSNGKIDFGTKLRAGLNLEVLSYGAEECPICKEGNIPLVKPGSRGIKKD</sequence>
<dbReference type="InterPro" id="IPR000836">
    <property type="entry name" value="PRTase_dom"/>
</dbReference>
<comment type="similarity">
    <text evidence="5">Belongs to the purine/pyrimidine phosphoribosyltransferase family. PyrE subfamily.</text>
</comment>
<dbReference type="EMBL" id="JAHLQK010000001">
    <property type="protein sequence ID" value="MBU5674881.1"/>
    <property type="molecule type" value="Genomic_DNA"/>
</dbReference>
<gene>
    <name evidence="5 8" type="primary">pyrE</name>
    <name evidence="8" type="ORF">KQI88_00435</name>
</gene>
<proteinExistence type="inferred from homology"/>
<dbReference type="InterPro" id="IPR006273">
    <property type="entry name" value="Orotate_PRibTrfase_bac"/>
</dbReference>
<dbReference type="PANTHER" id="PTHR19278">
    <property type="entry name" value="OROTATE PHOSPHORIBOSYLTRANSFERASE"/>
    <property type="match status" value="1"/>
</dbReference>
<dbReference type="HAMAP" id="MF_01208">
    <property type="entry name" value="PyrE"/>
    <property type="match status" value="1"/>
</dbReference>
<dbReference type="InterPro" id="IPR023031">
    <property type="entry name" value="OPRT"/>
</dbReference>
<evidence type="ECO:0000259" key="7">
    <source>
        <dbReference type="Pfam" id="PF00156"/>
    </source>
</evidence>
<dbReference type="RefSeq" id="WP_216414399.1">
    <property type="nucleotide sequence ID" value="NZ_JAHLQK010000001.1"/>
</dbReference>
<keyword evidence="1 5" id="KW-0328">Glycosyltransferase</keyword>
<evidence type="ECO:0000256" key="5">
    <source>
        <dbReference type="HAMAP-Rule" id="MF_01208"/>
    </source>
</evidence>
<comment type="catalytic activity">
    <reaction evidence="5">
        <text>orotidine 5'-phosphate + diphosphate = orotate + 5-phospho-alpha-D-ribose 1-diphosphate</text>
        <dbReference type="Rhea" id="RHEA:10380"/>
        <dbReference type="ChEBI" id="CHEBI:30839"/>
        <dbReference type="ChEBI" id="CHEBI:33019"/>
        <dbReference type="ChEBI" id="CHEBI:57538"/>
        <dbReference type="ChEBI" id="CHEBI:58017"/>
        <dbReference type="EC" id="2.4.2.10"/>
    </reaction>
</comment>
<keyword evidence="3 5" id="KW-0460">Magnesium</keyword>
<dbReference type="Pfam" id="PF00156">
    <property type="entry name" value="Pribosyltran"/>
    <property type="match status" value="1"/>
</dbReference>
<evidence type="ECO:0000256" key="2">
    <source>
        <dbReference type="ARBA" id="ARBA00022679"/>
    </source>
</evidence>
<keyword evidence="9" id="KW-1185">Reference proteome</keyword>
<feature type="binding site" evidence="5">
    <location>
        <position position="147"/>
    </location>
    <ligand>
        <name>orotate</name>
        <dbReference type="ChEBI" id="CHEBI:30839"/>
    </ligand>
</feature>
<evidence type="ECO:0000256" key="3">
    <source>
        <dbReference type="ARBA" id="ARBA00022842"/>
    </source>
</evidence>
<accession>A0ABS6G0K7</accession>
<evidence type="ECO:0000256" key="4">
    <source>
        <dbReference type="ARBA" id="ARBA00022975"/>
    </source>
</evidence>
<feature type="binding site" evidence="5">
    <location>
        <position position="119"/>
    </location>
    <ligand>
        <name>orotate</name>
        <dbReference type="ChEBI" id="CHEBI:30839"/>
    </ligand>
</feature>
<comment type="caution">
    <text evidence="8">The sequence shown here is derived from an EMBL/GenBank/DDBJ whole genome shotgun (WGS) entry which is preliminary data.</text>
</comment>
<comment type="pathway">
    <text evidence="5">Pyrimidine metabolism; UMP biosynthesis via de novo pathway; UMP from orotate: step 1/2.</text>
</comment>
<dbReference type="CDD" id="cd06223">
    <property type="entry name" value="PRTases_typeI"/>
    <property type="match status" value="1"/>
</dbReference>
<dbReference type="PANTHER" id="PTHR19278:SF9">
    <property type="entry name" value="URIDINE 5'-MONOPHOSPHATE SYNTHASE"/>
    <property type="match status" value="1"/>
</dbReference>
<comment type="function">
    <text evidence="5">Catalyzes the transfer of a ribosyl phosphate group from 5-phosphoribose 1-diphosphate to orotate, leading to the formation of orotidine monophosphate (OMP).</text>
</comment>
<evidence type="ECO:0000313" key="9">
    <source>
        <dbReference type="Proteomes" id="UP000779508"/>
    </source>
</evidence>
<keyword evidence="2 5" id="KW-0808">Transferase</keyword>
<reference evidence="8 9" key="1">
    <citation type="submission" date="2021-06" db="EMBL/GenBank/DDBJ databases">
        <authorList>
            <person name="Sun Q."/>
            <person name="Li D."/>
        </authorList>
    </citation>
    <scope>NUCLEOTIDE SEQUENCE [LARGE SCALE GENOMIC DNA]</scope>
    <source>
        <strain evidence="8 9">MSJ-5</strain>
    </source>
</reference>
<dbReference type="NCBIfam" id="TIGR01367">
    <property type="entry name" value="pyrE_Therm"/>
    <property type="match status" value="1"/>
</dbReference>
<organism evidence="8 9">
    <name type="scientific">Alkaliphilus flagellatus</name>
    <dbReference type="NCBI Taxonomy" id="2841507"/>
    <lineage>
        <taxon>Bacteria</taxon>
        <taxon>Bacillati</taxon>
        <taxon>Bacillota</taxon>
        <taxon>Clostridia</taxon>
        <taxon>Peptostreptococcales</taxon>
        <taxon>Natronincolaceae</taxon>
        <taxon>Alkaliphilus</taxon>
    </lineage>
</organism>
<feature type="binding site" description="in other chain" evidence="5">
    <location>
        <begin position="115"/>
        <end position="123"/>
    </location>
    <ligand>
        <name>5-phospho-alpha-D-ribose 1-diphosphate</name>
        <dbReference type="ChEBI" id="CHEBI:58017"/>
        <note>ligand shared between dimeric partners</note>
    </ligand>
</feature>
<evidence type="ECO:0000256" key="1">
    <source>
        <dbReference type="ARBA" id="ARBA00022676"/>
    </source>
</evidence>
<dbReference type="Proteomes" id="UP000779508">
    <property type="component" value="Unassembled WGS sequence"/>
</dbReference>
<feature type="domain" description="Phosphoribosyltransferase" evidence="7">
    <location>
        <begin position="49"/>
        <end position="151"/>
    </location>
</feature>
<evidence type="ECO:0000313" key="8">
    <source>
        <dbReference type="EMBL" id="MBU5674881.1"/>
    </source>
</evidence>
<name>A0ABS6G0K7_9FIRM</name>
<comment type="cofactor">
    <cofactor evidence="5">
        <name>Mg(2+)</name>
        <dbReference type="ChEBI" id="CHEBI:18420"/>
    </cofactor>
</comment>
<keyword evidence="4 5" id="KW-0665">Pyrimidine biosynthesis</keyword>
<comment type="subunit">
    <text evidence="5">Homodimer.</text>
</comment>
<evidence type="ECO:0000256" key="6">
    <source>
        <dbReference type="NCBIfam" id="TIGR01367"/>
    </source>
</evidence>
<dbReference type="EC" id="2.4.2.10" evidence="5 6"/>